<name>A0ABP0XVP5_9ROSI</name>
<protein>
    <submittedName>
        <fullName evidence="1">Uncharacterized protein</fullName>
    </submittedName>
</protein>
<evidence type="ECO:0000313" key="1">
    <source>
        <dbReference type="EMBL" id="CAK9312239.1"/>
    </source>
</evidence>
<proteinExistence type="predicted"/>
<gene>
    <name evidence="1" type="ORF">CITCOLO1_LOCUS3923</name>
</gene>
<organism evidence="1 2">
    <name type="scientific">Citrullus colocynthis</name>
    <name type="common">colocynth</name>
    <dbReference type="NCBI Taxonomy" id="252529"/>
    <lineage>
        <taxon>Eukaryota</taxon>
        <taxon>Viridiplantae</taxon>
        <taxon>Streptophyta</taxon>
        <taxon>Embryophyta</taxon>
        <taxon>Tracheophyta</taxon>
        <taxon>Spermatophyta</taxon>
        <taxon>Magnoliopsida</taxon>
        <taxon>eudicotyledons</taxon>
        <taxon>Gunneridae</taxon>
        <taxon>Pentapetalae</taxon>
        <taxon>rosids</taxon>
        <taxon>fabids</taxon>
        <taxon>Cucurbitales</taxon>
        <taxon>Cucurbitaceae</taxon>
        <taxon>Benincaseae</taxon>
        <taxon>Citrullus</taxon>
    </lineage>
</organism>
<sequence>MAMAIVIGAHIRTQITHIHPEPQLGEAHIVVSLSLSDSNPNTPQSSIIRGSPSSFISKLIKSVQFVTACTVVLHLLLGLIWRKFVASVHVWLSEKWRRQDGIGFVYVSSLRSINTAKMSICNHFYPHVRSMVFYGDKRSAYVIHGVCRTSIENTRSHLYIMARGNTSIMEMAAFLYTRDIVDFVVRKGTRKKKYGGSVVAFSWFAVC</sequence>
<accession>A0ABP0XVP5</accession>
<reference evidence="1 2" key="1">
    <citation type="submission" date="2024-03" db="EMBL/GenBank/DDBJ databases">
        <authorList>
            <person name="Gkanogiannis A."/>
            <person name="Becerra Lopez-Lavalle L."/>
        </authorList>
    </citation>
    <scope>NUCLEOTIDE SEQUENCE [LARGE SCALE GENOMIC DNA]</scope>
</reference>
<keyword evidence="2" id="KW-1185">Reference proteome</keyword>
<evidence type="ECO:0000313" key="2">
    <source>
        <dbReference type="Proteomes" id="UP001642487"/>
    </source>
</evidence>
<dbReference type="EMBL" id="OZ021744">
    <property type="protein sequence ID" value="CAK9312239.1"/>
    <property type="molecule type" value="Genomic_DNA"/>
</dbReference>
<dbReference type="Proteomes" id="UP001642487">
    <property type="component" value="Chromosome 10"/>
</dbReference>